<dbReference type="EMBL" id="GL888387">
    <property type="protein sequence ID" value="EGI61768.1"/>
    <property type="molecule type" value="Genomic_DNA"/>
</dbReference>
<protein>
    <submittedName>
        <fullName evidence="2">Uncharacterized protein</fullName>
    </submittedName>
</protein>
<feature type="compositionally biased region" description="Basic and acidic residues" evidence="1">
    <location>
        <begin position="44"/>
        <end position="56"/>
    </location>
</feature>
<feature type="region of interest" description="Disordered" evidence="1">
    <location>
        <begin position="44"/>
        <end position="67"/>
    </location>
</feature>
<proteinExistence type="predicted"/>
<evidence type="ECO:0000313" key="2">
    <source>
        <dbReference type="EMBL" id="EGI61768.1"/>
    </source>
</evidence>
<dbReference type="AlphaFoldDB" id="F4WVE7"/>
<name>F4WVE7_ACREC</name>
<organism evidence="3">
    <name type="scientific">Acromyrmex echinatior</name>
    <name type="common">Panamanian leafcutter ant</name>
    <name type="synonym">Acromyrmex octospinosus echinatior</name>
    <dbReference type="NCBI Taxonomy" id="103372"/>
    <lineage>
        <taxon>Eukaryota</taxon>
        <taxon>Metazoa</taxon>
        <taxon>Ecdysozoa</taxon>
        <taxon>Arthropoda</taxon>
        <taxon>Hexapoda</taxon>
        <taxon>Insecta</taxon>
        <taxon>Pterygota</taxon>
        <taxon>Neoptera</taxon>
        <taxon>Endopterygota</taxon>
        <taxon>Hymenoptera</taxon>
        <taxon>Apocrita</taxon>
        <taxon>Aculeata</taxon>
        <taxon>Formicoidea</taxon>
        <taxon>Formicidae</taxon>
        <taxon>Myrmicinae</taxon>
        <taxon>Acromyrmex</taxon>
    </lineage>
</organism>
<accession>F4WVE7</accession>
<dbReference type="InParanoid" id="F4WVE7"/>
<evidence type="ECO:0000313" key="3">
    <source>
        <dbReference type="Proteomes" id="UP000007755"/>
    </source>
</evidence>
<evidence type="ECO:0000256" key="1">
    <source>
        <dbReference type="SAM" id="MobiDB-lite"/>
    </source>
</evidence>
<gene>
    <name evidence="2" type="ORF">G5I_09885</name>
</gene>
<reference evidence="2" key="1">
    <citation type="submission" date="2011-02" db="EMBL/GenBank/DDBJ databases">
        <title>The genome of the leaf-cutting ant Acromyrmex echinatior suggests key adaptations to social evolution and fungus farming.</title>
        <authorList>
            <person name="Nygaard S."/>
            <person name="Zhang G."/>
        </authorList>
    </citation>
    <scope>NUCLEOTIDE SEQUENCE</scope>
</reference>
<dbReference type="Proteomes" id="UP000007755">
    <property type="component" value="Unassembled WGS sequence"/>
</dbReference>
<keyword evidence="3" id="KW-1185">Reference proteome</keyword>
<sequence length="246" mass="28989">MKAVRARRKESFLPSLFGPVAFGEVFSVPYLCCHGNSLDSREELEKTRSRWITQRERGKKRAQRGNNEEKPMFRGRFFCSRFPCNPQELTRREVQTYIKNQRRFYFVNMNKSQDRDRKSRLRMHLAATGGKHVDPKDVKPEVTKRKGVLGRWLREPNGLYLNVTVFQMSRRRYEIKSKKCKIVIGDADTDNDGLTPIIRYHCFRTLFNLLCSEYCRPGNKVGGRFRDYRDIYSTFPGTVPTARSNR</sequence>